<keyword evidence="3" id="KW-1185">Reference proteome</keyword>
<accession>A0AAD1XP98</accession>
<gene>
    <name evidence="2" type="ORF">ECRASSUSDP1_LOCUS17534</name>
</gene>
<sequence>MHKIQNEESKFDNTSEGNTSNSDDSHIKFLFRSALDVGSSFLKIEPDVEDVSFYQTREGTMVGKVYLENSTPGAPVAFYGWSSHLLDVEITPNYGFIMPGEFQYVEFELPTDDPEEVGKGLYFIKALPLAKNFDMDELEENIDEVFHDHNQMILFTLATLSGQANLDQIADEVEYDNHIDRENIIYTKDYKDKIENEKRLYNNKILASKPNQQQEQIAKPEADASVPEIEETRSQPRESDLLGLNEPSSSKEIDVFQPSRDKSNTLTNDFHPTPKDEEESGEAYQKDNYSDSSSSVDDTKEMR</sequence>
<dbReference type="EMBL" id="CAMPGE010017706">
    <property type="protein sequence ID" value="CAI2376165.1"/>
    <property type="molecule type" value="Genomic_DNA"/>
</dbReference>
<dbReference type="Proteomes" id="UP001295684">
    <property type="component" value="Unassembled WGS sequence"/>
</dbReference>
<feature type="compositionally biased region" description="Basic and acidic residues" evidence="1">
    <location>
        <begin position="249"/>
        <end position="263"/>
    </location>
</feature>
<protein>
    <submittedName>
        <fullName evidence="2">Uncharacterized protein</fullName>
    </submittedName>
</protein>
<feature type="compositionally biased region" description="Basic and acidic residues" evidence="1">
    <location>
        <begin position="1"/>
        <end position="13"/>
    </location>
</feature>
<feature type="region of interest" description="Disordered" evidence="1">
    <location>
        <begin position="210"/>
        <end position="303"/>
    </location>
</feature>
<proteinExistence type="predicted"/>
<name>A0AAD1XP98_EUPCR</name>
<evidence type="ECO:0000313" key="2">
    <source>
        <dbReference type="EMBL" id="CAI2376165.1"/>
    </source>
</evidence>
<feature type="compositionally biased region" description="Basic and acidic residues" evidence="1">
    <location>
        <begin position="230"/>
        <end position="240"/>
    </location>
</feature>
<evidence type="ECO:0000313" key="3">
    <source>
        <dbReference type="Proteomes" id="UP001295684"/>
    </source>
</evidence>
<dbReference type="AlphaFoldDB" id="A0AAD1XP98"/>
<organism evidence="2 3">
    <name type="scientific">Euplotes crassus</name>
    <dbReference type="NCBI Taxonomy" id="5936"/>
    <lineage>
        <taxon>Eukaryota</taxon>
        <taxon>Sar</taxon>
        <taxon>Alveolata</taxon>
        <taxon>Ciliophora</taxon>
        <taxon>Intramacronucleata</taxon>
        <taxon>Spirotrichea</taxon>
        <taxon>Hypotrichia</taxon>
        <taxon>Euplotida</taxon>
        <taxon>Euplotidae</taxon>
        <taxon>Moneuplotes</taxon>
    </lineage>
</organism>
<evidence type="ECO:0000256" key="1">
    <source>
        <dbReference type="SAM" id="MobiDB-lite"/>
    </source>
</evidence>
<comment type="caution">
    <text evidence="2">The sequence shown here is derived from an EMBL/GenBank/DDBJ whole genome shotgun (WGS) entry which is preliminary data.</text>
</comment>
<reference evidence="2" key="1">
    <citation type="submission" date="2023-07" db="EMBL/GenBank/DDBJ databases">
        <authorList>
            <consortium name="AG Swart"/>
            <person name="Singh M."/>
            <person name="Singh A."/>
            <person name="Seah K."/>
            <person name="Emmerich C."/>
        </authorList>
    </citation>
    <scope>NUCLEOTIDE SEQUENCE</scope>
    <source>
        <strain evidence="2">DP1</strain>
    </source>
</reference>
<feature type="region of interest" description="Disordered" evidence="1">
    <location>
        <begin position="1"/>
        <end position="22"/>
    </location>
</feature>